<dbReference type="AlphaFoldDB" id="A0AAD9UND3"/>
<dbReference type="InterPro" id="IPR036291">
    <property type="entry name" value="NAD(P)-bd_dom_sf"/>
</dbReference>
<dbReference type="RefSeq" id="XP_067802544.1">
    <property type="nucleotide sequence ID" value="XM_067947322.1"/>
</dbReference>
<protein>
    <submittedName>
        <fullName evidence="1">Bifunctional Short-chain dehydrogenase-reductase SDR/NAD(P)-binding domain superfamily</fullName>
    </submittedName>
</protein>
<organism evidence="1 2">
    <name type="scientific">Babesia duncani</name>
    <dbReference type="NCBI Taxonomy" id="323732"/>
    <lineage>
        <taxon>Eukaryota</taxon>
        <taxon>Sar</taxon>
        <taxon>Alveolata</taxon>
        <taxon>Apicomplexa</taxon>
        <taxon>Aconoidasida</taxon>
        <taxon>Piroplasmida</taxon>
        <taxon>Babesiidae</taxon>
        <taxon>Babesia</taxon>
    </lineage>
</organism>
<gene>
    <name evidence="1" type="ORF">BdWA1_002294</name>
</gene>
<keyword evidence="2" id="KW-1185">Reference proteome</keyword>
<dbReference type="PRINTS" id="PR00081">
    <property type="entry name" value="GDHRDH"/>
</dbReference>
<dbReference type="PANTHER" id="PTHR43313:SF1">
    <property type="entry name" value="3BETA-HYDROXYSTEROID DEHYDROGENASE DHS-16"/>
    <property type="match status" value="1"/>
</dbReference>
<reference evidence="1" key="1">
    <citation type="journal article" date="2023" name="Nat. Microbiol.">
        <title>Babesia duncani multi-omics identifies virulence factors and drug targets.</title>
        <authorList>
            <person name="Singh P."/>
            <person name="Lonardi S."/>
            <person name="Liang Q."/>
            <person name="Vydyam P."/>
            <person name="Khabirova E."/>
            <person name="Fang T."/>
            <person name="Gihaz S."/>
            <person name="Thekkiniath J."/>
            <person name="Munshi M."/>
            <person name="Abel S."/>
            <person name="Ciampossin L."/>
            <person name="Batugedara G."/>
            <person name="Gupta M."/>
            <person name="Lu X.M."/>
            <person name="Lenz T."/>
            <person name="Chakravarty S."/>
            <person name="Cornillot E."/>
            <person name="Hu Y."/>
            <person name="Ma W."/>
            <person name="Gonzalez L.M."/>
            <person name="Sanchez S."/>
            <person name="Estrada K."/>
            <person name="Sanchez-Flores A."/>
            <person name="Montero E."/>
            <person name="Harb O.S."/>
            <person name="Le Roch K.G."/>
            <person name="Mamoun C.B."/>
        </authorList>
    </citation>
    <scope>NUCLEOTIDE SEQUENCE</scope>
    <source>
        <strain evidence="1">WA1</strain>
    </source>
</reference>
<dbReference type="PANTHER" id="PTHR43313">
    <property type="entry name" value="SHORT-CHAIN DEHYDROGENASE/REDUCTASE FAMILY 9C"/>
    <property type="match status" value="1"/>
</dbReference>
<name>A0AAD9UND3_9APIC</name>
<dbReference type="Gene3D" id="3.40.50.720">
    <property type="entry name" value="NAD(P)-binding Rossmann-like Domain"/>
    <property type="match status" value="1"/>
</dbReference>
<dbReference type="InterPro" id="IPR002347">
    <property type="entry name" value="SDR_fam"/>
</dbReference>
<dbReference type="GeneID" id="94336592"/>
<evidence type="ECO:0000313" key="2">
    <source>
        <dbReference type="Proteomes" id="UP001214638"/>
    </source>
</evidence>
<dbReference type="GO" id="GO:0008202">
    <property type="term" value="P:steroid metabolic process"/>
    <property type="evidence" value="ECO:0007669"/>
    <property type="project" value="TreeGrafter"/>
</dbReference>
<dbReference type="EMBL" id="JALLKP010000003">
    <property type="protein sequence ID" value="KAK2195701.1"/>
    <property type="molecule type" value="Genomic_DNA"/>
</dbReference>
<sequence length="299" mass="33488">MFEKSVIVTGCDSGLGFALCEYLALKGYHVLAGCKSNQGVTKVSRLFNEILERLNCCNGALINTTRVGSVAILDITSDESVDAFYSWCCLLIDERKIPPLYALDCCTLNKSKAEELRRWQKVLNTNVLGTVRVTLTFLPMLNNSFKHFKRRGRVIFISSVLDTFALAGQSSYIASKHALKGFCDALSHDLYEKNIDVILVSPGALGDTCLFDYDLNDPVFNLNVRRDRIKKSLGILRKFGSSCHLVAKTVVQALETSWPRFEYRNTAGTLLFNILAWVPKGLYKWLVNFILTNLAIYAS</sequence>
<dbReference type="SUPFAM" id="SSF51735">
    <property type="entry name" value="NAD(P)-binding Rossmann-fold domains"/>
    <property type="match status" value="1"/>
</dbReference>
<dbReference type="Proteomes" id="UP001214638">
    <property type="component" value="Unassembled WGS sequence"/>
</dbReference>
<proteinExistence type="predicted"/>
<accession>A0AAD9UND3</accession>
<evidence type="ECO:0000313" key="1">
    <source>
        <dbReference type="EMBL" id="KAK2195701.1"/>
    </source>
</evidence>
<comment type="caution">
    <text evidence="1">The sequence shown here is derived from an EMBL/GenBank/DDBJ whole genome shotgun (WGS) entry which is preliminary data.</text>
</comment>
<dbReference type="GO" id="GO:0016491">
    <property type="term" value="F:oxidoreductase activity"/>
    <property type="evidence" value="ECO:0007669"/>
    <property type="project" value="TreeGrafter"/>
</dbReference>
<dbReference type="KEGG" id="bdw:94336592"/>
<dbReference type="Pfam" id="PF00106">
    <property type="entry name" value="adh_short"/>
    <property type="match status" value="1"/>
</dbReference>